<dbReference type="InterPro" id="IPR051498">
    <property type="entry name" value="Phosducin-like_chap/apop_reg"/>
</dbReference>
<sequence>MNPNPNEDTEFNDALRAHGILPPKPPSRSPSPDIPHITQADAIRAVAASADADQLGQLLEADNLDSDDERMFEDYRRRRMAEMRAEEKRGRFGSMEPLAREDFVREVTEGSRTKADGTEESDDEGEAKDDSEDEDKPKAPQMLQARRLKGTGVIVFLFKDSVPLSQHLRPLLQQCAAAHPEAKFLSIPAGMCIPNYPDKNVPTLLIYRNGDMVGNVVAGAGLNGMKTTARQLEALLIRYSALEKPSPALRSRGANDSGSDSDGGDVGTVNARSGGIRSGGGLGTGKGRQARDEDDDSDFDL</sequence>
<comment type="similarity">
    <text evidence="1">Belongs to the phosducin family.</text>
</comment>
<feature type="compositionally biased region" description="Gly residues" evidence="2">
    <location>
        <begin position="276"/>
        <end position="286"/>
    </location>
</feature>
<evidence type="ECO:0000256" key="1">
    <source>
        <dbReference type="ARBA" id="ARBA00009686"/>
    </source>
</evidence>
<feature type="compositionally biased region" description="Acidic residues" evidence="2">
    <location>
        <begin position="292"/>
        <end position="301"/>
    </location>
</feature>
<reference evidence="4 5" key="1">
    <citation type="submission" date="2018-11" db="EMBL/GenBank/DDBJ databases">
        <title>Genome sequence of Apiotrichum porosum DSM 27194.</title>
        <authorList>
            <person name="Aliyu H."/>
            <person name="Gorte O."/>
            <person name="Ochsenreither K."/>
        </authorList>
    </citation>
    <scope>NUCLEOTIDE SEQUENCE [LARGE SCALE GENOMIC DNA]</scope>
    <source>
        <strain evidence="4 5">DSM 27194</strain>
    </source>
</reference>
<feature type="compositionally biased region" description="Basic and acidic residues" evidence="2">
    <location>
        <begin position="98"/>
        <end position="117"/>
    </location>
</feature>
<dbReference type="OrthoDB" id="45518at2759"/>
<protein>
    <recommendedName>
        <fullName evidence="3">Phosducin domain-containing protein</fullName>
    </recommendedName>
</protein>
<feature type="compositionally biased region" description="Acidic residues" evidence="2">
    <location>
        <begin position="118"/>
        <end position="134"/>
    </location>
</feature>
<comment type="caution">
    <text evidence="4">The sequence shown here is derived from an EMBL/GenBank/DDBJ whole genome shotgun (WGS) entry which is preliminary data.</text>
</comment>
<dbReference type="Pfam" id="PF02114">
    <property type="entry name" value="Phosducin"/>
    <property type="match status" value="1"/>
</dbReference>
<dbReference type="STRING" id="105984.A0A427XSD2"/>
<accession>A0A427XSD2</accession>
<dbReference type="Proteomes" id="UP000279236">
    <property type="component" value="Unassembled WGS sequence"/>
</dbReference>
<feature type="compositionally biased region" description="Pro residues" evidence="2">
    <location>
        <begin position="22"/>
        <end position="33"/>
    </location>
</feature>
<dbReference type="PANTHER" id="PTHR45809:SF3">
    <property type="entry name" value="VIRAL IAP-ASSOCIATED FACTOR HOMOLOG"/>
    <property type="match status" value="1"/>
</dbReference>
<feature type="domain" description="Phosducin" evidence="3">
    <location>
        <begin position="148"/>
        <end position="242"/>
    </location>
</feature>
<proteinExistence type="inferred from homology"/>
<gene>
    <name evidence="4" type="ORF">EHS24_008027</name>
</gene>
<name>A0A427XSD2_9TREE</name>
<dbReference type="GO" id="GO:0006457">
    <property type="term" value="P:protein folding"/>
    <property type="evidence" value="ECO:0007669"/>
    <property type="project" value="TreeGrafter"/>
</dbReference>
<evidence type="ECO:0000256" key="2">
    <source>
        <dbReference type="SAM" id="MobiDB-lite"/>
    </source>
</evidence>
<dbReference type="GO" id="GO:0005737">
    <property type="term" value="C:cytoplasm"/>
    <property type="evidence" value="ECO:0007669"/>
    <property type="project" value="TreeGrafter"/>
</dbReference>
<evidence type="ECO:0000313" key="4">
    <source>
        <dbReference type="EMBL" id="RSH81832.1"/>
    </source>
</evidence>
<feature type="region of interest" description="Disordered" evidence="2">
    <location>
        <begin position="84"/>
        <end position="141"/>
    </location>
</feature>
<evidence type="ECO:0000313" key="5">
    <source>
        <dbReference type="Proteomes" id="UP000279236"/>
    </source>
</evidence>
<organism evidence="4 5">
    <name type="scientific">Apiotrichum porosum</name>
    <dbReference type="NCBI Taxonomy" id="105984"/>
    <lineage>
        <taxon>Eukaryota</taxon>
        <taxon>Fungi</taxon>
        <taxon>Dikarya</taxon>
        <taxon>Basidiomycota</taxon>
        <taxon>Agaricomycotina</taxon>
        <taxon>Tremellomycetes</taxon>
        <taxon>Trichosporonales</taxon>
        <taxon>Trichosporonaceae</taxon>
        <taxon>Apiotrichum</taxon>
    </lineage>
</organism>
<dbReference type="InterPro" id="IPR036249">
    <property type="entry name" value="Thioredoxin-like_sf"/>
</dbReference>
<keyword evidence="5" id="KW-1185">Reference proteome</keyword>
<feature type="region of interest" description="Disordered" evidence="2">
    <location>
        <begin position="247"/>
        <end position="301"/>
    </location>
</feature>
<dbReference type="PANTHER" id="PTHR45809">
    <property type="entry name" value="VIRAL IAP-ASSOCIATED FACTOR HOMOLOG"/>
    <property type="match status" value="1"/>
</dbReference>
<dbReference type="SUPFAM" id="SSF52833">
    <property type="entry name" value="Thioredoxin-like"/>
    <property type="match status" value="1"/>
</dbReference>
<dbReference type="EMBL" id="RSCE01000006">
    <property type="protein sequence ID" value="RSH81832.1"/>
    <property type="molecule type" value="Genomic_DNA"/>
</dbReference>
<dbReference type="GeneID" id="39592570"/>
<evidence type="ECO:0000259" key="3">
    <source>
        <dbReference type="Pfam" id="PF02114"/>
    </source>
</evidence>
<dbReference type="RefSeq" id="XP_028476287.1">
    <property type="nucleotide sequence ID" value="XM_028623354.1"/>
</dbReference>
<feature type="region of interest" description="Disordered" evidence="2">
    <location>
        <begin position="1"/>
        <end position="35"/>
    </location>
</feature>
<dbReference type="Gene3D" id="3.40.30.10">
    <property type="entry name" value="Glutaredoxin"/>
    <property type="match status" value="1"/>
</dbReference>
<dbReference type="InterPro" id="IPR024253">
    <property type="entry name" value="Phosducin_thioredoxin-like_dom"/>
</dbReference>
<dbReference type="AlphaFoldDB" id="A0A427XSD2"/>